<sequence>MIDVQEELFDRLYFFAQNELGFDTYDSLPRDGTKYPFVEIAETNLVSDDLKNAYSGTITQTVNVWGDQDMRFLVTQMMNKLCVNRVSSEHYTFNLKNIQKRILPDSSVPNTRLFHGVLTLEFVYTKGKI</sequence>
<organism evidence="1 2">
    <name type="scientific">Lactobacillus paragasseri JV-V03</name>
    <dbReference type="NCBI Taxonomy" id="525326"/>
    <lineage>
        <taxon>Bacteria</taxon>
        <taxon>Bacillati</taxon>
        <taxon>Bacillota</taxon>
        <taxon>Bacilli</taxon>
        <taxon>Lactobacillales</taxon>
        <taxon>Lactobacillaceae</taxon>
        <taxon>Lactobacillus</taxon>
    </lineage>
</organism>
<dbReference type="EMBL" id="ACGO02000001">
    <property type="protein sequence ID" value="EFJ69872.1"/>
    <property type="molecule type" value="Genomic_DNA"/>
</dbReference>
<dbReference type="AlphaFoldDB" id="A0AA87DDW7"/>
<evidence type="ECO:0000313" key="2">
    <source>
        <dbReference type="Proteomes" id="UP000003672"/>
    </source>
</evidence>
<accession>A0AA87DDW7</accession>
<dbReference type="RefSeq" id="WP_003648529.1">
    <property type="nucleotide sequence ID" value="NZ_CP040500.1"/>
</dbReference>
<dbReference type="Proteomes" id="UP000003672">
    <property type="component" value="Unassembled WGS sequence"/>
</dbReference>
<gene>
    <name evidence="1" type="ORF">HMPREF0514_10316</name>
</gene>
<evidence type="ECO:0008006" key="3">
    <source>
        <dbReference type="Google" id="ProtNLM"/>
    </source>
</evidence>
<evidence type="ECO:0000313" key="1">
    <source>
        <dbReference type="EMBL" id="EFJ69872.1"/>
    </source>
</evidence>
<protein>
    <recommendedName>
        <fullName evidence="3">Minor capsid protein</fullName>
    </recommendedName>
</protein>
<dbReference type="Gene3D" id="3.30.2000.30">
    <property type="match status" value="1"/>
</dbReference>
<comment type="caution">
    <text evidence="1">The sequence shown here is derived from an EMBL/GenBank/DDBJ whole genome shotgun (WGS) entry which is preliminary data.</text>
</comment>
<reference evidence="1 2" key="1">
    <citation type="submission" date="2010-06" db="EMBL/GenBank/DDBJ databases">
        <authorList>
            <person name="Muzny D."/>
            <person name="Qin X."/>
            <person name="Buhay C."/>
            <person name="Dugan-Rocha S."/>
            <person name="Ding Y."/>
            <person name="Chen G."/>
            <person name="Hawes A."/>
            <person name="Holder M."/>
            <person name="Jhangiani S."/>
            <person name="Johnson A."/>
            <person name="Khan Z."/>
            <person name="Li Z."/>
            <person name="Liu W."/>
            <person name="Liu X."/>
            <person name="Perez L."/>
            <person name="Shen H."/>
            <person name="Wang Q."/>
            <person name="Watt J."/>
            <person name="Xi L."/>
            <person name="Xin Y."/>
            <person name="Zhou J."/>
            <person name="Deng J."/>
            <person name="Jiang H."/>
            <person name="Liu Y."/>
            <person name="Qu J."/>
            <person name="Song X.-Z."/>
            <person name="Zhang L."/>
            <person name="Villasana D."/>
            <person name="Johnson A."/>
            <person name="Liu J."/>
            <person name="Liyanage D."/>
            <person name="Lorensuhewa L."/>
            <person name="Robinson T."/>
            <person name="Song A."/>
            <person name="Song B.-B."/>
            <person name="Dinh H."/>
            <person name="Thornton R."/>
            <person name="Coyle M."/>
            <person name="Francisco L."/>
            <person name="Jackson L."/>
            <person name="Javaid M."/>
            <person name="Korchina V."/>
            <person name="Kovar C."/>
            <person name="Mata R."/>
            <person name="Mathew T."/>
            <person name="Ngo R."/>
            <person name="Nguyen L."/>
            <person name="Nguyen N."/>
            <person name="Okwuonu G."/>
            <person name="Ongeri F."/>
            <person name="Pham C."/>
            <person name="Simmons D."/>
            <person name="Wilczek-Boney K."/>
            <person name="Hale W."/>
            <person name="Jakkamsetti A."/>
            <person name="Pham P."/>
            <person name="Ruth R."/>
            <person name="San Lucas F."/>
            <person name="Warren J."/>
            <person name="Zhang J."/>
            <person name="Zhao Z."/>
            <person name="Zhou C."/>
            <person name="Zhu D."/>
            <person name="Lee S."/>
            <person name="Bess C."/>
            <person name="Blankenburg K."/>
            <person name="Forbes L."/>
            <person name="Fu Q."/>
            <person name="Gubbala S."/>
            <person name="Hirani K."/>
            <person name="Jayaseelan J.C."/>
            <person name="Lara F."/>
            <person name="Munidasa M."/>
            <person name="Palculict T."/>
            <person name="Patil S."/>
            <person name="Pu L.-L."/>
            <person name="Saada N."/>
            <person name="Tang L."/>
            <person name="Weissenberger G."/>
            <person name="Zhu Y."/>
            <person name="Hemphill L."/>
            <person name="Shang Y."/>
            <person name="Youmans B."/>
            <person name="Ayvaz T."/>
            <person name="Ross M."/>
            <person name="Santibanez J."/>
            <person name="Aqrawi P."/>
            <person name="Gross S."/>
            <person name="Joshi V."/>
            <person name="Fowler G."/>
            <person name="Nazareth L."/>
            <person name="Reid J."/>
            <person name="Worley K."/>
            <person name="Petrosino J."/>
            <person name="Highlander S."/>
            <person name="Gibbs R."/>
        </authorList>
    </citation>
    <scope>NUCLEOTIDE SEQUENCE [LARGE SCALE GENOMIC DNA]</scope>
    <source>
        <strain evidence="1 2">JV-V03</strain>
    </source>
</reference>
<dbReference type="InterPro" id="IPR053745">
    <property type="entry name" value="Viral_Tail_Comp_sf"/>
</dbReference>
<proteinExistence type="predicted"/>
<name>A0AA87DDW7_9LACO</name>